<dbReference type="Gene3D" id="2.60.40.10">
    <property type="entry name" value="Immunoglobulins"/>
    <property type="match status" value="1"/>
</dbReference>
<dbReference type="SUPFAM" id="SSF49265">
    <property type="entry name" value="Fibronectin type III"/>
    <property type="match status" value="1"/>
</dbReference>
<name>A0A450SZ17_9GAMM</name>
<dbReference type="PROSITE" id="PS50853">
    <property type="entry name" value="FN3"/>
    <property type="match status" value="1"/>
</dbReference>
<dbReference type="EMBL" id="CAADEX010000083">
    <property type="protein sequence ID" value="VFJ59514.1"/>
    <property type="molecule type" value="Genomic_DNA"/>
</dbReference>
<sequence length="201" mass="22015">MATFPEDEVGALELVRKMIRGLTDNSAIYPAPPTGPLDLAEKVHACEMAREELATIQSRLKQAFDTKETVMADLIDHAKGNLRYAEHTVDFDDAKLSMIGWGGRRPPQPLMAPGQATHLKAAGQGDGWIALGWRRPTDGGKVAYYCIECRKDEGHWQLAHTAMETEATLTEQERGKTLEYRVVAVNKAGRGEGSNAVTAVL</sequence>
<dbReference type="InterPro" id="IPR036116">
    <property type="entry name" value="FN3_sf"/>
</dbReference>
<gene>
    <name evidence="2" type="ORF">BECKDK2373B_GA0170837_108318</name>
</gene>
<feature type="domain" description="Fibronectin type-III" evidence="1">
    <location>
        <begin position="112"/>
        <end position="201"/>
    </location>
</feature>
<protein>
    <submittedName>
        <fullName evidence="2">Fibronectin type III domain-containing protein</fullName>
    </submittedName>
</protein>
<evidence type="ECO:0000259" key="1">
    <source>
        <dbReference type="PROSITE" id="PS50853"/>
    </source>
</evidence>
<dbReference type="AlphaFoldDB" id="A0A450SZ17"/>
<dbReference type="InterPro" id="IPR013783">
    <property type="entry name" value="Ig-like_fold"/>
</dbReference>
<dbReference type="CDD" id="cd00063">
    <property type="entry name" value="FN3"/>
    <property type="match status" value="1"/>
</dbReference>
<dbReference type="SMART" id="SM00060">
    <property type="entry name" value="FN3"/>
    <property type="match status" value="1"/>
</dbReference>
<proteinExistence type="predicted"/>
<dbReference type="InterPro" id="IPR003961">
    <property type="entry name" value="FN3_dom"/>
</dbReference>
<evidence type="ECO:0000313" key="2">
    <source>
        <dbReference type="EMBL" id="VFJ59514.1"/>
    </source>
</evidence>
<accession>A0A450SZ17</accession>
<dbReference type="Pfam" id="PF00041">
    <property type="entry name" value="fn3"/>
    <property type="match status" value="1"/>
</dbReference>
<organism evidence="2">
    <name type="scientific">Candidatus Kentrum sp. DK</name>
    <dbReference type="NCBI Taxonomy" id="2126562"/>
    <lineage>
        <taxon>Bacteria</taxon>
        <taxon>Pseudomonadati</taxon>
        <taxon>Pseudomonadota</taxon>
        <taxon>Gammaproteobacteria</taxon>
        <taxon>Candidatus Kentrum</taxon>
    </lineage>
</organism>
<reference evidence="2" key="1">
    <citation type="submission" date="2019-02" db="EMBL/GenBank/DDBJ databases">
        <authorList>
            <person name="Gruber-Vodicka R. H."/>
            <person name="Seah K. B. B."/>
        </authorList>
    </citation>
    <scope>NUCLEOTIDE SEQUENCE</scope>
    <source>
        <strain evidence="2">BECK_DK47</strain>
    </source>
</reference>